<dbReference type="STRING" id="1271860.SAMN05216174_107156"/>
<evidence type="ECO:0000256" key="1">
    <source>
        <dbReference type="ARBA" id="ARBA00010790"/>
    </source>
</evidence>
<evidence type="ECO:0000313" key="8">
    <source>
        <dbReference type="Proteomes" id="UP000199501"/>
    </source>
</evidence>
<accession>A0A1G6S136</accession>
<dbReference type="Proteomes" id="UP000199501">
    <property type="component" value="Unassembled WGS sequence"/>
</dbReference>
<organism evidence="7 8">
    <name type="scientific">Actinokineospora iranica</name>
    <dbReference type="NCBI Taxonomy" id="1271860"/>
    <lineage>
        <taxon>Bacteria</taxon>
        <taxon>Bacillati</taxon>
        <taxon>Actinomycetota</taxon>
        <taxon>Actinomycetes</taxon>
        <taxon>Pseudonocardiales</taxon>
        <taxon>Pseudonocardiaceae</taxon>
        <taxon>Actinokineospora</taxon>
    </lineage>
</organism>
<evidence type="ECO:0000313" key="7">
    <source>
        <dbReference type="EMBL" id="SDD10548.1"/>
    </source>
</evidence>
<dbReference type="PANTHER" id="PTHR46056">
    <property type="entry name" value="LONG-CHAIN-ALCOHOL OXIDASE"/>
    <property type="match status" value="1"/>
</dbReference>
<dbReference type="EMBL" id="FMZZ01000007">
    <property type="protein sequence ID" value="SDD10548.1"/>
    <property type="molecule type" value="Genomic_DNA"/>
</dbReference>
<comment type="similarity">
    <text evidence="1">Belongs to the GMC oxidoreductase family.</text>
</comment>
<dbReference type="Gene3D" id="3.50.50.60">
    <property type="entry name" value="FAD/NAD(P)-binding domain"/>
    <property type="match status" value="2"/>
</dbReference>
<dbReference type="Pfam" id="PF05199">
    <property type="entry name" value="GMC_oxred_C"/>
    <property type="match status" value="1"/>
</dbReference>
<evidence type="ECO:0000259" key="5">
    <source>
        <dbReference type="Pfam" id="PF00732"/>
    </source>
</evidence>
<proteinExistence type="inferred from homology"/>
<dbReference type="OrthoDB" id="9798604at2"/>
<dbReference type="Pfam" id="PF00732">
    <property type="entry name" value="GMC_oxred_N"/>
    <property type="match status" value="1"/>
</dbReference>
<gene>
    <name evidence="7" type="ORF">SAMN05216174_107156</name>
</gene>
<dbReference type="PANTHER" id="PTHR46056:SF12">
    <property type="entry name" value="LONG-CHAIN-ALCOHOL OXIDASE"/>
    <property type="match status" value="1"/>
</dbReference>
<reference evidence="8" key="1">
    <citation type="submission" date="2016-10" db="EMBL/GenBank/DDBJ databases">
        <authorList>
            <person name="Varghese N."/>
            <person name="Submissions S."/>
        </authorList>
    </citation>
    <scope>NUCLEOTIDE SEQUENCE [LARGE SCALE GENOMIC DNA]</scope>
    <source>
        <strain evidence="8">IBRC-M 10403</strain>
    </source>
</reference>
<protein>
    <submittedName>
        <fullName evidence="7">Choline dehydrogenase</fullName>
    </submittedName>
</protein>
<dbReference type="InterPro" id="IPR007867">
    <property type="entry name" value="GMC_OxRtase_C"/>
</dbReference>
<dbReference type="InterPro" id="IPR036188">
    <property type="entry name" value="FAD/NAD-bd_sf"/>
</dbReference>
<dbReference type="InterPro" id="IPR000172">
    <property type="entry name" value="GMC_OxRdtase_N"/>
</dbReference>
<evidence type="ECO:0000256" key="2">
    <source>
        <dbReference type="ARBA" id="ARBA00022630"/>
    </source>
</evidence>
<evidence type="ECO:0000259" key="6">
    <source>
        <dbReference type="Pfam" id="PF05199"/>
    </source>
</evidence>
<evidence type="ECO:0000256" key="4">
    <source>
        <dbReference type="ARBA" id="ARBA00023002"/>
    </source>
</evidence>
<dbReference type="RefSeq" id="WP_091451261.1">
    <property type="nucleotide sequence ID" value="NZ_FMZZ01000007.1"/>
</dbReference>
<dbReference type="AlphaFoldDB" id="A0A1G6S136"/>
<feature type="domain" description="Glucose-methanol-choline oxidoreductase N-terminal" evidence="5">
    <location>
        <begin position="205"/>
        <end position="328"/>
    </location>
</feature>
<feature type="domain" description="Glucose-methanol-choline oxidoreductase C-terminal" evidence="6">
    <location>
        <begin position="495"/>
        <end position="550"/>
    </location>
</feature>
<keyword evidence="4" id="KW-0560">Oxidoreductase</keyword>
<dbReference type="GO" id="GO:0016614">
    <property type="term" value="F:oxidoreductase activity, acting on CH-OH group of donors"/>
    <property type="evidence" value="ECO:0007669"/>
    <property type="project" value="InterPro"/>
</dbReference>
<keyword evidence="3" id="KW-0274">FAD</keyword>
<keyword evidence="2" id="KW-0285">Flavoprotein</keyword>
<sequence>MRDVVVVGAGGGGPVVAKELAARGLDVLVLEAGARHLRPEQEWTRLEDDTNNPITGLLRPGPSRRDEAFWPRDFPQNSFALQIAGVGGTTLHYFGNCPRPAPGVFSGYSGADRDNYDTAHLFPFTYAEFRPYLEWCEETLPVRTAPMGTKEAVFFRGAERLGLPHQTTKDVRGPAYRAQENAILQPRGTAGRTSDPLRLRYPEARGCTFCGHCYQGCLEPRHAPRNLKARRSTDNSYVPMMLTADAWSPGGRAAELISDAYVVRVLTDRQGSRTTARGVVYRTPDGTLHTVEAAVVVLAGGCVENPRLWLTSGLPNPNDWVGRGLTEHHLDWVVGVFDEYTGATKGAGSNARCDFPGRGGVENVCLPPALQSFAMTYSDSGIAGFYDNGSGIGPQGADTVGRLVGEDLKTALADVDRLLTALVVTDDDVEPANRVTLSPFLPPDPHGPVPRVEIRHRDRGARTRRNREHLAARAVELLRAAGTRRVHRMDWPPLLLHMQSSMRMGADAADSVLDPDGQARWVHRLYIADNSALPNSVGGANPTLSTQALATRTAEKIFQRHFGGSPWVRAESPVCSTDDRVTQAVIDRGL</sequence>
<name>A0A1G6S136_9PSEU</name>
<dbReference type="GO" id="GO:0050660">
    <property type="term" value="F:flavin adenine dinucleotide binding"/>
    <property type="evidence" value="ECO:0007669"/>
    <property type="project" value="InterPro"/>
</dbReference>
<dbReference type="SUPFAM" id="SSF51905">
    <property type="entry name" value="FAD/NAD(P)-binding domain"/>
    <property type="match status" value="1"/>
</dbReference>
<keyword evidence="8" id="KW-1185">Reference proteome</keyword>
<evidence type="ECO:0000256" key="3">
    <source>
        <dbReference type="ARBA" id="ARBA00022827"/>
    </source>
</evidence>